<reference evidence="3 4" key="1">
    <citation type="submission" date="2020-08" db="EMBL/GenBank/DDBJ databases">
        <title>Genomic Encyclopedia of Type Strains, Phase IV (KMG-IV): sequencing the most valuable type-strain genomes for metagenomic binning, comparative biology and taxonomic classification.</title>
        <authorList>
            <person name="Goeker M."/>
        </authorList>
    </citation>
    <scope>NUCLEOTIDE SEQUENCE [LARGE SCALE GENOMIC DNA]</scope>
    <source>
        <strain evidence="3 4">DSM 17454</strain>
    </source>
</reference>
<dbReference type="PANTHER" id="PTHR30537">
    <property type="entry name" value="HTH-TYPE TRANSCRIPTIONAL REGULATOR"/>
    <property type="match status" value="1"/>
</dbReference>
<comment type="similarity">
    <text evidence="1">Belongs to the LysR transcriptional regulatory family.</text>
</comment>
<sequence length="132" mass="14376">METRTLLAAPERAENALRHGVGALAEETFLVARSRDDELDPWLAAAGLDTNVNRHYHSHFYVALEAALAGAGMIVGPENLLSDLIRQGRLVLVTPSVRIDGAPLTAVYNPSTCDERTAQRLFKWLKADLAGL</sequence>
<proteinExistence type="inferred from homology"/>
<name>A0A8E1WF25_9HYPH</name>
<dbReference type="EMBL" id="JACHGI010000004">
    <property type="protein sequence ID" value="MBB6467118.1"/>
    <property type="molecule type" value="Genomic_DNA"/>
</dbReference>
<protein>
    <submittedName>
        <fullName evidence="3">DNA-binding transcriptional LysR family regulator</fullName>
    </submittedName>
</protein>
<organism evidence="3 4">
    <name type="scientific">Aminobacter carboxidus</name>
    <dbReference type="NCBI Taxonomy" id="376165"/>
    <lineage>
        <taxon>Bacteria</taxon>
        <taxon>Pseudomonadati</taxon>
        <taxon>Pseudomonadota</taxon>
        <taxon>Alphaproteobacteria</taxon>
        <taxon>Hyphomicrobiales</taxon>
        <taxon>Phyllobacteriaceae</taxon>
        <taxon>Aminobacter</taxon>
    </lineage>
</organism>
<evidence type="ECO:0000313" key="3">
    <source>
        <dbReference type="EMBL" id="MBB6467118.1"/>
    </source>
</evidence>
<dbReference type="SUPFAM" id="SSF53850">
    <property type="entry name" value="Periplasmic binding protein-like II"/>
    <property type="match status" value="1"/>
</dbReference>
<evidence type="ECO:0000256" key="1">
    <source>
        <dbReference type="ARBA" id="ARBA00009437"/>
    </source>
</evidence>
<accession>A0A8E1WF25</accession>
<feature type="domain" description="LysR substrate-binding" evidence="2">
    <location>
        <begin position="6"/>
        <end position="129"/>
    </location>
</feature>
<dbReference type="Gene3D" id="3.40.190.10">
    <property type="entry name" value="Periplasmic binding protein-like II"/>
    <property type="match status" value="1"/>
</dbReference>
<gene>
    <name evidence="3" type="ORF">HNQ96_002994</name>
</gene>
<keyword evidence="3" id="KW-0238">DNA-binding</keyword>
<evidence type="ECO:0000313" key="4">
    <source>
        <dbReference type="Proteomes" id="UP000532373"/>
    </source>
</evidence>
<evidence type="ECO:0000259" key="2">
    <source>
        <dbReference type="Pfam" id="PF03466"/>
    </source>
</evidence>
<dbReference type="Proteomes" id="UP000532373">
    <property type="component" value="Unassembled WGS sequence"/>
</dbReference>
<dbReference type="AlphaFoldDB" id="A0A8E1WF25"/>
<dbReference type="GO" id="GO:0006351">
    <property type="term" value="P:DNA-templated transcription"/>
    <property type="evidence" value="ECO:0007669"/>
    <property type="project" value="TreeGrafter"/>
</dbReference>
<dbReference type="GO" id="GO:0043565">
    <property type="term" value="F:sequence-specific DNA binding"/>
    <property type="evidence" value="ECO:0007669"/>
    <property type="project" value="TreeGrafter"/>
</dbReference>
<dbReference type="InterPro" id="IPR005119">
    <property type="entry name" value="LysR_subst-bd"/>
</dbReference>
<comment type="caution">
    <text evidence="3">The sequence shown here is derived from an EMBL/GenBank/DDBJ whole genome shotgun (WGS) entry which is preliminary data.</text>
</comment>
<dbReference type="GO" id="GO:0003700">
    <property type="term" value="F:DNA-binding transcription factor activity"/>
    <property type="evidence" value="ECO:0007669"/>
    <property type="project" value="TreeGrafter"/>
</dbReference>
<dbReference type="Pfam" id="PF03466">
    <property type="entry name" value="LysR_substrate"/>
    <property type="match status" value="1"/>
</dbReference>
<dbReference type="PANTHER" id="PTHR30537:SF74">
    <property type="entry name" value="HTH-TYPE TRANSCRIPTIONAL REGULATOR TRPI"/>
    <property type="match status" value="1"/>
</dbReference>
<dbReference type="InterPro" id="IPR058163">
    <property type="entry name" value="LysR-type_TF_proteobact-type"/>
</dbReference>